<keyword evidence="2 5" id="KW-0560">Oxidoreductase</keyword>
<comment type="similarity">
    <text evidence="1 5">Belongs to the aldehyde dehydrogenase family.</text>
</comment>
<organism evidence="8 9">
    <name type="scientific">Tagetes erecta</name>
    <name type="common">African marigold</name>
    <dbReference type="NCBI Taxonomy" id="13708"/>
    <lineage>
        <taxon>Eukaryota</taxon>
        <taxon>Viridiplantae</taxon>
        <taxon>Streptophyta</taxon>
        <taxon>Embryophyta</taxon>
        <taxon>Tracheophyta</taxon>
        <taxon>Spermatophyta</taxon>
        <taxon>Magnoliopsida</taxon>
        <taxon>eudicotyledons</taxon>
        <taxon>Gunneridae</taxon>
        <taxon>Pentapetalae</taxon>
        <taxon>asterids</taxon>
        <taxon>campanulids</taxon>
        <taxon>Asterales</taxon>
        <taxon>Asteraceae</taxon>
        <taxon>Asteroideae</taxon>
        <taxon>Heliantheae alliance</taxon>
        <taxon>Tageteae</taxon>
        <taxon>Tagetes</taxon>
    </lineage>
</organism>
<keyword evidence="9" id="KW-1185">Reference proteome</keyword>
<dbReference type="InterPro" id="IPR016162">
    <property type="entry name" value="Ald_DH_N"/>
</dbReference>
<evidence type="ECO:0000313" key="8">
    <source>
        <dbReference type="EMBL" id="KAK1409895.1"/>
    </source>
</evidence>
<dbReference type="InterPro" id="IPR015590">
    <property type="entry name" value="Aldehyde_DH_dom"/>
</dbReference>
<comment type="caution">
    <text evidence="8">The sequence shown here is derived from an EMBL/GenBank/DDBJ whole genome shotgun (WGS) entry which is preliminary data.</text>
</comment>
<dbReference type="Proteomes" id="UP001229421">
    <property type="component" value="Unassembled WGS sequence"/>
</dbReference>
<dbReference type="SUPFAM" id="SSF53720">
    <property type="entry name" value="ALDH-like"/>
    <property type="match status" value="1"/>
</dbReference>
<dbReference type="GO" id="GO:0004029">
    <property type="term" value="F:aldehyde dehydrogenase (NAD+) activity"/>
    <property type="evidence" value="ECO:0007669"/>
    <property type="project" value="UniProtKB-EC"/>
</dbReference>
<proteinExistence type="inferred from homology"/>
<dbReference type="Pfam" id="PF00171">
    <property type="entry name" value="Aldedh"/>
    <property type="match status" value="1"/>
</dbReference>
<evidence type="ECO:0000256" key="4">
    <source>
        <dbReference type="ARBA" id="ARBA00049194"/>
    </source>
</evidence>
<gene>
    <name evidence="8" type="ORF">QVD17_36424</name>
</gene>
<name>A0AAD8JSC8_TARER</name>
<evidence type="ECO:0000256" key="2">
    <source>
        <dbReference type="ARBA" id="ARBA00023002"/>
    </source>
</evidence>
<protein>
    <recommendedName>
        <fullName evidence="5">Aldehyde dehydrogenase</fullName>
    </recommendedName>
</protein>
<accession>A0AAD8JSC8</accession>
<dbReference type="Gene3D" id="3.40.309.10">
    <property type="entry name" value="Aldehyde Dehydrogenase, Chain A, domain 2"/>
    <property type="match status" value="1"/>
</dbReference>
<comment type="catalytic activity">
    <reaction evidence="4">
        <text>an aldehyde + NAD(+) + H2O = a carboxylate + NADH + 2 H(+)</text>
        <dbReference type="Rhea" id="RHEA:16185"/>
        <dbReference type="ChEBI" id="CHEBI:15377"/>
        <dbReference type="ChEBI" id="CHEBI:15378"/>
        <dbReference type="ChEBI" id="CHEBI:17478"/>
        <dbReference type="ChEBI" id="CHEBI:29067"/>
        <dbReference type="ChEBI" id="CHEBI:57540"/>
        <dbReference type="ChEBI" id="CHEBI:57945"/>
        <dbReference type="EC" id="1.2.1.3"/>
    </reaction>
</comment>
<reference evidence="8" key="1">
    <citation type="journal article" date="2023" name="bioRxiv">
        <title>Improved chromosome-level genome assembly for marigold (Tagetes erecta).</title>
        <authorList>
            <person name="Jiang F."/>
            <person name="Yuan L."/>
            <person name="Wang S."/>
            <person name="Wang H."/>
            <person name="Xu D."/>
            <person name="Wang A."/>
            <person name="Fan W."/>
        </authorList>
    </citation>
    <scope>NUCLEOTIDE SEQUENCE</scope>
    <source>
        <strain evidence="8">WSJ</strain>
        <tissue evidence="8">Leaf</tissue>
    </source>
</reference>
<dbReference type="Gene3D" id="3.40.605.10">
    <property type="entry name" value="Aldehyde Dehydrogenase, Chain A, domain 1"/>
    <property type="match status" value="1"/>
</dbReference>
<dbReference type="AlphaFoldDB" id="A0AAD8JSC8"/>
<evidence type="ECO:0000313" key="9">
    <source>
        <dbReference type="Proteomes" id="UP001229421"/>
    </source>
</evidence>
<evidence type="ECO:0000259" key="7">
    <source>
        <dbReference type="Pfam" id="PF00171"/>
    </source>
</evidence>
<evidence type="ECO:0000256" key="3">
    <source>
        <dbReference type="ARBA" id="ARBA00023027"/>
    </source>
</evidence>
<dbReference type="GO" id="GO:0005737">
    <property type="term" value="C:cytoplasm"/>
    <property type="evidence" value="ECO:0007669"/>
    <property type="project" value="TreeGrafter"/>
</dbReference>
<evidence type="ECO:0000256" key="6">
    <source>
        <dbReference type="PIRSR" id="PIRSR036492-1"/>
    </source>
</evidence>
<dbReference type="InterPro" id="IPR016161">
    <property type="entry name" value="Ald_DH/histidinol_DH"/>
</dbReference>
<dbReference type="InterPro" id="IPR012394">
    <property type="entry name" value="Aldehyde_DH_NAD(P)"/>
</dbReference>
<dbReference type="InterPro" id="IPR016163">
    <property type="entry name" value="Ald_DH_C"/>
</dbReference>
<evidence type="ECO:0000256" key="1">
    <source>
        <dbReference type="ARBA" id="ARBA00009986"/>
    </source>
</evidence>
<feature type="active site" evidence="6">
    <location>
        <position position="249"/>
    </location>
</feature>
<dbReference type="EMBL" id="JAUHHV010000010">
    <property type="protein sequence ID" value="KAK1409895.1"/>
    <property type="molecule type" value="Genomic_DNA"/>
</dbReference>
<feature type="active site" evidence="6">
    <location>
        <position position="211"/>
    </location>
</feature>
<feature type="domain" description="Aldehyde dehydrogenase" evidence="7">
    <location>
        <begin position="22"/>
        <end position="437"/>
    </location>
</feature>
<dbReference type="PANTHER" id="PTHR43570">
    <property type="entry name" value="ALDEHYDE DEHYDROGENASE"/>
    <property type="match status" value="1"/>
</dbReference>
<dbReference type="GO" id="GO:0006081">
    <property type="term" value="P:aldehyde metabolic process"/>
    <property type="evidence" value="ECO:0007669"/>
    <property type="project" value="InterPro"/>
</dbReference>
<evidence type="ECO:0000256" key="5">
    <source>
        <dbReference type="PIRNR" id="PIRNR036492"/>
    </source>
</evidence>
<keyword evidence="3" id="KW-0520">NAD</keyword>
<dbReference type="FunFam" id="3.40.309.10:FF:000003">
    <property type="entry name" value="Aldehyde dehydrogenase"/>
    <property type="match status" value="1"/>
</dbReference>
<dbReference type="PANTHER" id="PTHR43570:SF30">
    <property type="entry name" value="ALDEHYDE DEHYDROGENASE"/>
    <property type="match status" value="1"/>
</dbReference>
<dbReference type="GO" id="GO:0009737">
    <property type="term" value="P:response to abscisic acid"/>
    <property type="evidence" value="ECO:0007669"/>
    <property type="project" value="UniProtKB-ARBA"/>
</dbReference>
<sequence length="483" mass="53494">MEAYVEGELKELRDVFNSGKTKESSWRRSQLQGILTLFKERENDILKALNQDLGKHHVEAYRDEIGTVVKSAKYALGNLKKWMSSKKAKLTLNSFPGSAKLVPEPLGVVLIISSWNFPFGLSFEPIIGAIAAGNAVILKPSELAPTCSSVLANTINDYLDTSAIKVVEGGSNVGEILLRHKFDKIFFTGGPRVGEIIMTAAAKFLTPVTLELGGKCPAVVDYISSSWDKKIAMKRIIWGKFGACGGQACIAIDYILTSKKFTPILVEMLQKYIKKSFGDNPMESHSITRIINKKHFSRLKGLLDEPGVKSSIVYGGKSNEECLFIEPTILVDPPLDSAIMTEEIFGPLLPIITLERIEDSVEFIRARPKPLAVYGFTNNESLQKKMISETSSGSITFNDAIIQYVADTLPFGGVGGSGYGRYHGKYSFENFSHEKAVTKRGYLIDFGFRYPPWNNKKLQLLTSGLRYDYITLVFIKLGLKSKA</sequence>
<dbReference type="FunFam" id="3.40.605.10:FF:000004">
    <property type="entry name" value="Aldehyde dehydrogenase"/>
    <property type="match status" value="1"/>
</dbReference>
<dbReference type="PIRSF" id="PIRSF036492">
    <property type="entry name" value="ALDH"/>
    <property type="match status" value="1"/>
</dbReference>